<accession>A0A0H1R6N8</accession>
<comment type="caution">
    <text evidence="2">The sequence shown here is derived from an EMBL/GenBank/DDBJ whole genome shotgun (WGS) entry which is preliminary data.</text>
</comment>
<feature type="region of interest" description="Disordered" evidence="1">
    <location>
        <begin position="131"/>
        <end position="191"/>
    </location>
</feature>
<organism evidence="2 3">
    <name type="scientific">Microvirga vignae</name>
    <dbReference type="NCBI Taxonomy" id="1225564"/>
    <lineage>
        <taxon>Bacteria</taxon>
        <taxon>Pseudomonadati</taxon>
        <taxon>Pseudomonadota</taxon>
        <taxon>Alphaproteobacteria</taxon>
        <taxon>Hyphomicrobiales</taxon>
        <taxon>Methylobacteriaceae</taxon>
        <taxon>Microvirga</taxon>
    </lineage>
</organism>
<dbReference type="AlphaFoldDB" id="A0A0H1R6N8"/>
<reference evidence="2 3" key="1">
    <citation type="submission" date="2015-05" db="EMBL/GenBank/DDBJ databases">
        <title>Draft genome sequence of Microvirga vignae strain BR3299, a novel nitrogen fixing bacteria isolated from Brazil semi-aired region.</title>
        <authorList>
            <person name="Zilli J.E."/>
            <person name="Passos S.R."/>
            <person name="Leite J."/>
            <person name="Baldani J.I."/>
            <person name="Xavier G.R."/>
            <person name="Rumjaneck N.G."/>
            <person name="Simoes-Araujo J.L."/>
        </authorList>
    </citation>
    <scope>NUCLEOTIDE SEQUENCE [LARGE SCALE GENOMIC DNA]</scope>
    <source>
        <strain evidence="2 3">BR3299</strain>
    </source>
</reference>
<feature type="compositionally biased region" description="Basic and acidic residues" evidence="1">
    <location>
        <begin position="164"/>
        <end position="173"/>
    </location>
</feature>
<protein>
    <submittedName>
        <fullName evidence="2">Cyclase dehydrase</fullName>
    </submittedName>
</protein>
<dbReference type="RefSeq" id="WP_047191485.1">
    <property type="nucleotide sequence ID" value="NZ_LCYG01000066.1"/>
</dbReference>
<keyword evidence="3" id="KW-1185">Reference proteome</keyword>
<dbReference type="OrthoDB" id="6166765at2"/>
<dbReference type="PATRIC" id="fig|1225564.3.peg.6139"/>
<evidence type="ECO:0000313" key="2">
    <source>
        <dbReference type="EMBL" id="KLK90788.1"/>
    </source>
</evidence>
<dbReference type="EMBL" id="LCYG01000066">
    <property type="protein sequence ID" value="KLK90788.1"/>
    <property type="molecule type" value="Genomic_DNA"/>
</dbReference>
<name>A0A0H1R6N8_9HYPH</name>
<dbReference type="Proteomes" id="UP000035489">
    <property type="component" value="Unassembled WGS sequence"/>
</dbReference>
<dbReference type="STRING" id="1225564.AA309_23600"/>
<proteinExistence type="predicted"/>
<evidence type="ECO:0000256" key="1">
    <source>
        <dbReference type="SAM" id="MobiDB-lite"/>
    </source>
</evidence>
<evidence type="ECO:0000313" key="3">
    <source>
        <dbReference type="Proteomes" id="UP000035489"/>
    </source>
</evidence>
<sequence>MRYETERTRRRGHADTATDTLARGLGIFSIALGIAEIAAPRPLARALGMKGQEGLIAGYGLREIATGVGILASKDPTPWIWGRVAGDGLDLATLATALEGDNPKKTNVGIAMAAVAGVTALDVYCAQTLSRESPHPLPPMQDYSDRTGFPRGVEQSRGAASDFEVPRDFRTPEALRPYTQPDLPQRPMPSM</sequence>
<gene>
    <name evidence="2" type="ORF">AA309_23600</name>
</gene>